<name>A0A7I8VF59_9ANNE</name>
<comment type="similarity">
    <text evidence="1">Belongs to the short-chain dehydrogenases/reductases (SDR) family.</text>
</comment>
<dbReference type="PANTHER" id="PTHR43313:SF1">
    <property type="entry name" value="3BETA-HYDROXYSTEROID DEHYDROGENASE DHS-16"/>
    <property type="match status" value="1"/>
</dbReference>
<dbReference type="OrthoDB" id="5296at2759"/>
<gene>
    <name evidence="2" type="ORF">DGYR_LOCUS2909</name>
</gene>
<evidence type="ECO:0000313" key="3">
    <source>
        <dbReference type="Proteomes" id="UP000549394"/>
    </source>
</evidence>
<dbReference type="InterPro" id="IPR002347">
    <property type="entry name" value="SDR_fam"/>
</dbReference>
<dbReference type="SUPFAM" id="SSF51735">
    <property type="entry name" value="NAD(P)-binding Rossmann-fold domains"/>
    <property type="match status" value="1"/>
</dbReference>
<organism evidence="2 3">
    <name type="scientific">Dimorphilus gyrociliatus</name>
    <dbReference type="NCBI Taxonomy" id="2664684"/>
    <lineage>
        <taxon>Eukaryota</taxon>
        <taxon>Metazoa</taxon>
        <taxon>Spiralia</taxon>
        <taxon>Lophotrochozoa</taxon>
        <taxon>Annelida</taxon>
        <taxon>Polychaeta</taxon>
        <taxon>Polychaeta incertae sedis</taxon>
        <taxon>Dinophilidae</taxon>
        <taxon>Dimorphilus</taxon>
    </lineage>
</organism>
<keyword evidence="3" id="KW-1185">Reference proteome</keyword>
<dbReference type="PRINTS" id="PR00081">
    <property type="entry name" value="GDHRDH"/>
</dbReference>
<dbReference type="GO" id="GO:0008202">
    <property type="term" value="P:steroid metabolic process"/>
    <property type="evidence" value="ECO:0007669"/>
    <property type="project" value="TreeGrafter"/>
</dbReference>
<evidence type="ECO:0000256" key="1">
    <source>
        <dbReference type="RuleBase" id="RU000363"/>
    </source>
</evidence>
<dbReference type="Pfam" id="PF00106">
    <property type="entry name" value="adh_short"/>
    <property type="match status" value="1"/>
</dbReference>
<dbReference type="PANTHER" id="PTHR43313">
    <property type="entry name" value="SHORT-CHAIN DEHYDROGENASE/REDUCTASE FAMILY 9C"/>
    <property type="match status" value="1"/>
</dbReference>
<evidence type="ECO:0000313" key="2">
    <source>
        <dbReference type="EMBL" id="CAD5114016.1"/>
    </source>
</evidence>
<dbReference type="Proteomes" id="UP000549394">
    <property type="component" value="Unassembled WGS sequence"/>
</dbReference>
<protein>
    <submittedName>
        <fullName evidence="2">DgyrCDS3178</fullName>
    </submittedName>
</protein>
<dbReference type="PRINTS" id="PR00080">
    <property type="entry name" value="SDRFAMILY"/>
</dbReference>
<dbReference type="AlphaFoldDB" id="A0A7I8VF59"/>
<reference evidence="2 3" key="1">
    <citation type="submission" date="2020-08" db="EMBL/GenBank/DDBJ databases">
        <authorList>
            <person name="Hejnol A."/>
        </authorList>
    </citation>
    <scope>NUCLEOTIDE SEQUENCE [LARGE SCALE GENOMIC DNA]</scope>
</reference>
<dbReference type="InterPro" id="IPR036291">
    <property type="entry name" value="NAD(P)-bd_dom_sf"/>
</dbReference>
<proteinExistence type="inferred from homology"/>
<comment type="caution">
    <text evidence="2">The sequence shown here is derived from an EMBL/GenBank/DDBJ whole genome shotgun (WGS) entry which is preliminary data.</text>
</comment>
<sequence length="312" mass="35175">MFITLFLIGVLIFLIRYIEQFLRSFYIPDIEDKYVLITGCDTGFGNLLAKSLDNKGINVIATCLTEDGAKQLSECCSMKLTTYILNVTNEDEIDNLKEMITKKVGDKGLHALVNNAGILGKDFGSPETLLMSDLTEVLKVNTVGPAVLCFKFLELLHMGKGRIINMGSMAGRVPSVYFLYGISKYCIEGLSSILSFQLKKYDWNVSVHTIEPQHFSTTLSVNRALENSVKDGYKRVSKFTKEKYPTENDYLNTFWRQLGKIPLSDRIDYVTDAYEHSILSVWPKNRYSVGNLAKYVIVPLSYFPTSISDGIL</sequence>
<accession>A0A7I8VF59</accession>
<dbReference type="GO" id="GO:0016491">
    <property type="term" value="F:oxidoreductase activity"/>
    <property type="evidence" value="ECO:0007669"/>
    <property type="project" value="TreeGrafter"/>
</dbReference>
<dbReference type="Gene3D" id="3.40.50.720">
    <property type="entry name" value="NAD(P)-binding Rossmann-like Domain"/>
    <property type="match status" value="1"/>
</dbReference>
<dbReference type="EMBL" id="CAJFCJ010000005">
    <property type="protein sequence ID" value="CAD5114016.1"/>
    <property type="molecule type" value="Genomic_DNA"/>
</dbReference>